<evidence type="ECO:0000256" key="5">
    <source>
        <dbReference type="ARBA" id="ARBA00048791"/>
    </source>
</evidence>
<dbReference type="HAMAP" id="MF_00114">
    <property type="entry name" value="DeoC_type1"/>
    <property type="match status" value="1"/>
</dbReference>
<evidence type="ECO:0000256" key="6">
    <source>
        <dbReference type="ARBA" id="ARBA00056337"/>
    </source>
</evidence>
<evidence type="ECO:0000256" key="3">
    <source>
        <dbReference type="ARBA" id="ARBA00023239"/>
    </source>
</evidence>
<comment type="caution">
    <text evidence="8">The sequence shown here is derived from an EMBL/GenBank/DDBJ whole genome shotgun (WGS) entry which is preliminary data.</text>
</comment>
<sequence>MKSEELAKLIDHTLLKPTANFEDIDRLCDEAVKYNFYSVCVNSAFVDYAVKKLLNTPVLVCTTVGFPLGAVHKEAKAYEARKAVSQGALEVDMVINLGLLKSGDYFEVRNDIEGVVSAAKQENKDAKVKVIIETCFLSESEKVTAAKLCQEANADFVKTSTGFGTGGATVEDVKLLRMLVGNTMGVKASGGIRDLDTTLKMIEAGANRIGTSSGVAIIEELIKKSR</sequence>
<comment type="function">
    <text evidence="6 7">Catalyzes a reversible aldol reaction between acetaldehyde and D-glyceraldehyde 3-phosphate to generate 2-deoxy-D-ribose 5-phosphate.</text>
</comment>
<evidence type="ECO:0000313" key="8">
    <source>
        <dbReference type="EMBL" id="KYO68650.1"/>
    </source>
</evidence>
<keyword evidence="9" id="KW-1185">Reference proteome</keyword>
<dbReference type="InterPro" id="IPR011343">
    <property type="entry name" value="DeoC"/>
</dbReference>
<dbReference type="UniPathway" id="UPA00002">
    <property type="reaction ID" value="UER00468"/>
</dbReference>
<protein>
    <recommendedName>
        <fullName evidence="7">Deoxyribose-phosphate aldolase</fullName>
        <shortName evidence="7">DERA</shortName>
        <ecNumber evidence="7">4.1.2.4</ecNumber>
    </recommendedName>
    <alternativeName>
        <fullName evidence="7">2-deoxy-D-ribose 5-phosphate aldolase</fullName>
    </alternativeName>
    <alternativeName>
        <fullName evidence="7">Phosphodeoxyriboaldolase</fullName>
        <shortName evidence="7">Deoxyriboaldolase</shortName>
    </alternativeName>
</protein>
<evidence type="ECO:0000313" key="9">
    <source>
        <dbReference type="Proteomes" id="UP000075737"/>
    </source>
</evidence>
<dbReference type="PATRIC" id="fig|520767.4.peg.166"/>
<proteinExistence type="inferred from homology"/>
<dbReference type="InterPro" id="IPR002915">
    <property type="entry name" value="DeoC/FbaB/LacD_aldolase"/>
</dbReference>
<dbReference type="NCBIfam" id="TIGR00126">
    <property type="entry name" value="deoC"/>
    <property type="match status" value="1"/>
</dbReference>
<dbReference type="STRING" id="520767.ATZ99_01590"/>
<evidence type="ECO:0000256" key="1">
    <source>
        <dbReference type="ARBA" id="ARBA00010936"/>
    </source>
</evidence>
<gene>
    <name evidence="8" type="primary">deoC2</name>
    <name evidence="7" type="synonym">deoC</name>
    <name evidence="8" type="ORF">ATZ99_01590</name>
</gene>
<keyword evidence="4 7" id="KW-0704">Schiff base</keyword>
<feature type="active site" description="Schiff-base intermediate with acetaldehyde" evidence="7">
    <location>
        <position position="158"/>
    </location>
</feature>
<dbReference type="GO" id="GO:0009264">
    <property type="term" value="P:deoxyribonucleotide catabolic process"/>
    <property type="evidence" value="ECO:0007669"/>
    <property type="project" value="UniProtKB-UniRule"/>
</dbReference>
<evidence type="ECO:0000256" key="7">
    <source>
        <dbReference type="HAMAP-Rule" id="MF_00114"/>
    </source>
</evidence>
<dbReference type="GO" id="GO:0004139">
    <property type="term" value="F:deoxyribose-phosphate aldolase activity"/>
    <property type="evidence" value="ECO:0007669"/>
    <property type="project" value="UniProtKB-UniRule"/>
</dbReference>
<keyword evidence="3 7" id="KW-0456">Lyase</keyword>
<name>A0A162N0Y6_9FIRM</name>
<comment type="subcellular location">
    <subcellularLocation>
        <location evidence="7">Cytoplasm</location>
    </subcellularLocation>
</comment>
<comment type="pathway">
    <text evidence="7">Carbohydrate degradation; 2-deoxy-D-ribose 1-phosphate degradation; D-glyceraldehyde 3-phosphate and acetaldehyde from 2-deoxy-alpha-D-ribose 1-phosphate: step 2/2.</text>
</comment>
<feature type="active site" description="Proton donor/acceptor" evidence="7">
    <location>
        <position position="92"/>
    </location>
</feature>
<comment type="catalytic activity">
    <reaction evidence="5 7">
        <text>2-deoxy-D-ribose 5-phosphate = D-glyceraldehyde 3-phosphate + acetaldehyde</text>
        <dbReference type="Rhea" id="RHEA:12821"/>
        <dbReference type="ChEBI" id="CHEBI:15343"/>
        <dbReference type="ChEBI" id="CHEBI:59776"/>
        <dbReference type="ChEBI" id="CHEBI:62877"/>
        <dbReference type="EC" id="4.1.2.4"/>
    </reaction>
</comment>
<comment type="similarity">
    <text evidence="1 7">Belongs to the DeoC/FbaB aldolase family. DeoC type 1 subfamily.</text>
</comment>
<dbReference type="FunFam" id="3.20.20.70:FF:000044">
    <property type="entry name" value="Deoxyribose-phosphate aldolase"/>
    <property type="match status" value="1"/>
</dbReference>
<dbReference type="GO" id="GO:0006018">
    <property type="term" value="P:2-deoxyribose 1-phosphate catabolic process"/>
    <property type="evidence" value="ECO:0007669"/>
    <property type="project" value="UniProtKB-UniRule"/>
</dbReference>
<reference evidence="8 9" key="1">
    <citation type="submission" date="2015-12" db="EMBL/GenBank/DDBJ databases">
        <title>Draft genome of Thermovenabulum gondwanense isolated from a red thermophilic microbial mat colonisisng an outflow channel of a bore well.</title>
        <authorList>
            <person name="Patel B.K."/>
        </authorList>
    </citation>
    <scope>NUCLEOTIDE SEQUENCE [LARGE SCALE GENOMIC DNA]</scope>
    <source>
        <strain evidence="8 9">R270</strain>
    </source>
</reference>
<dbReference type="AlphaFoldDB" id="A0A162N0Y6"/>
<accession>A0A162N0Y6</accession>
<feature type="active site" description="Proton donor/acceptor" evidence="7">
    <location>
        <position position="187"/>
    </location>
</feature>
<dbReference type="Proteomes" id="UP000075737">
    <property type="component" value="Unassembled WGS sequence"/>
</dbReference>
<dbReference type="SMART" id="SM01133">
    <property type="entry name" value="DeoC"/>
    <property type="match status" value="1"/>
</dbReference>
<dbReference type="EC" id="4.1.2.4" evidence="7"/>
<dbReference type="GO" id="GO:0016052">
    <property type="term" value="P:carbohydrate catabolic process"/>
    <property type="evidence" value="ECO:0007669"/>
    <property type="project" value="TreeGrafter"/>
</dbReference>
<dbReference type="PANTHER" id="PTHR10889">
    <property type="entry name" value="DEOXYRIBOSE-PHOSPHATE ALDOLASE"/>
    <property type="match status" value="1"/>
</dbReference>
<dbReference type="GO" id="GO:0005737">
    <property type="term" value="C:cytoplasm"/>
    <property type="evidence" value="ECO:0007669"/>
    <property type="project" value="UniProtKB-SubCell"/>
</dbReference>
<dbReference type="OrthoDB" id="9778711at2"/>
<dbReference type="Gene3D" id="3.20.20.70">
    <property type="entry name" value="Aldolase class I"/>
    <property type="match status" value="1"/>
</dbReference>
<dbReference type="CDD" id="cd00959">
    <property type="entry name" value="DeoC"/>
    <property type="match status" value="1"/>
</dbReference>
<dbReference type="PANTHER" id="PTHR10889:SF1">
    <property type="entry name" value="DEOXYRIBOSE-PHOSPHATE ALDOLASE"/>
    <property type="match status" value="1"/>
</dbReference>
<evidence type="ECO:0000256" key="2">
    <source>
        <dbReference type="ARBA" id="ARBA00022490"/>
    </source>
</evidence>
<dbReference type="InterPro" id="IPR028581">
    <property type="entry name" value="DeoC_typeI"/>
</dbReference>
<organism evidence="8 9">
    <name type="scientific">Thermovenabulum gondwanense</name>
    <dbReference type="NCBI Taxonomy" id="520767"/>
    <lineage>
        <taxon>Bacteria</taxon>
        <taxon>Bacillati</taxon>
        <taxon>Bacillota</taxon>
        <taxon>Clostridia</taxon>
        <taxon>Thermosediminibacterales</taxon>
        <taxon>Thermosediminibacteraceae</taxon>
        <taxon>Thermovenabulum</taxon>
    </lineage>
</organism>
<keyword evidence="2 7" id="KW-0963">Cytoplasm</keyword>
<evidence type="ECO:0000256" key="4">
    <source>
        <dbReference type="ARBA" id="ARBA00023270"/>
    </source>
</evidence>
<dbReference type="Pfam" id="PF01791">
    <property type="entry name" value="DeoC"/>
    <property type="match status" value="1"/>
</dbReference>
<dbReference type="InterPro" id="IPR013785">
    <property type="entry name" value="Aldolase_TIM"/>
</dbReference>
<dbReference type="SUPFAM" id="SSF51569">
    <property type="entry name" value="Aldolase"/>
    <property type="match status" value="1"/>
</dbReference>
<dbReference type="PIRSF" id="PIRSF001357">
    <property type="entry name" value="DeoC"/>
    <property type="match status" value="1"/>
</dbReference>
<dbReference type="EMBL" id="LOHZ01000015">
    <property type="protein sequence ID" value="KYO68650.1"/>
    <property type="molecule type" value="Genomic_DNA"/>
</dbReference>
<dbReference type="RefSeq" id="WP_068747352.1">
    <property type="nucleotide sequence ID" value="NZ_LOHZ01000015.1"/>
</dbReference>